<dbReference type="Proteomes" id="UP000318509">
    <property type="component" value="Unassembled WGS sequence"/>
</dbReference>
<evidence type="ECO:0000313" key="5">
    <source>
        <dbReference type="Proteomes" id="UP000318509"/>
    </source>
</evidence>
<sequence>MEADRSEEWSTGKPRAYAQEHRDQFLDALRQFVRIPSISTLPEHHGDLTRAAEWTVRRLSEIGLAARIMPSETHPAVYAEWTGAPGRPTLLCYGHYDVQPPDPLDLWTSPPFEPAQRGDNLYGRGASDDKGQLLIQVFAVESLLKAAGRLPLNV</sequence>
<keyword evidence="2" id="KW-0479">Metal-binding</keyword>
<dbReference type="InterPro" id="IPR002933">
    <property type="entry name" value="Peptidase_M20"/>
</dbReference>
<dbReference type="GO" id="GO:0046872">
    <property type="term" value="F:metal ion binding"/>
    <property type="evidence" value="ECO:0007669"/>
    <property type="project" value="UniProtKB-KW"/>
</dbReference>
<feature type="non-terminal residue" evidence="4">
    <location>
        <position position="154"/>
    </location>
</feature>
<dbReference type="GO" id="GO:0008233">
    <property type="term" value="F:peptidase activity"/>
    <property type="evidence" value="ECO:0007669"/>
    <property type="project" value="UniProtKB-KW"/>
</dbReference>
<proteinExistence type="predicted"/>
<evidence type="ECO:0000313" key="4">
    <source>
        <dbReference type="EMBL" id="TMI87285.1"/>
    </source>
</evidence>
<dbReference type="AlphaFoldDB" id="A0A537JUS2"/>
<dbReference type="InterPro" id="IPR051458">
    <property type="entry name" value="Cyt/Met_Dipeptidase"/>
</dbReference>
<comment type="caution">
    <text evidence="4">The sequence shown here is derived from an EMBL/GenBank/DDBJ whole genome shotgun (WGS) entry which is preliminary data.</text>
</comment>
<dbReference type="EMBL" id="VBAK01000163">
    <property type="protein sequence ID" value="TMI87285.1"/>
    <property type="molecule type" value="Genomic_DNA"/>
</dbReference>
<keyword evidence="1" id="KW-0645">Protease</keyword>
<evidence type="ECO:0000256" key="3">
    <source>
        <dbReference type="ARBA" id="ARBA00022801"/>
    </source>
</evidence>
<reference evidence="4 5" key="1">
    <citation type="journal article" date="2019" name="Nat. Microbiol.">
        <title>Mediterranean grassland soil C-N compound turnover is dependent on rainfall and depth, and is mediated by genomically divergent microorganisms.</title>
        <authorList>
            <person name="Diamond S."/>
            <person name="Andeer P.F."/>
            <person name="Li Z."/>
            <person name="Crits-Christoph A."/>
            <person name="Burstein D."/>
            <person name="Anantharaman K."/>
            <person name="Lane K.R."/>
            <person name="Thomas B.C."/>
            <person name="Pan C."/>
            <person name="Northen T.R."/>
            <person name="Banfield J.F."/>
        </authorList>
    </citation>
    <scope>NUCLEOTIDE SEQUENCE [LARGE SCALE GENOMIC DNA]</scope>
    <source>
        <strain evidence="4">NP_3</strain>
    </source>
</reference>
<accession>A0A537JUS2</accession>
<organism evidence="4 5">
    <name type="scientific">Candidatus Segetimicrobium genomatis</name>
    <dbReference type="NCBI Taxonomy" id="2569760"/>
    <lineage>
        <taxon>Bacteria</taxon>
        <taxon>Bacillati</taxon>
        <taxon>Candidatus Sysuimicrobiota</taxon>
        <taxon>Candidatus Sysuimicrobiia</taxon>
        <taxon>Candidatus Sysuimicrobiales</taxon>
        <taxon>Candidatus Segetimicrobiaceae</taxon>
        <taxon>Candidatus Segetimicrobium</taxon>
    </lineage>
</organism>
<name>A0A537JUS2_9BACT</name>
<gene>
    <name evidence="4" type="ORF">E6H00_16130</name>
</gene>
<dbReference type="SUPFAM" id="SSF53187">
    <property type="entry name" value="Zn-dependent exopeptidases"/>
    <property type="match status" value="1"/>
</dbReference>
<evidence type="ECO:0000256" key="2">
    <source>
        <dbReference type="ARBA" id="ARBA00022723"/>
    </source>
</evidence>
<keyword evidence="3" id="KW-0378">Hydrolase</keyword>
<dbReference type="GO" id="GO:0006508">
    <property type="term" value="P:proteolysis"/>
    <property type="evidence" value="ECO:0007669"/>
    <property type="project" value="UniProtKB-KW"/>
</dbReference>
<dbReference type="Pfam" id="PF01546">
    <property type="entry name" value="Peptidase_M20"/>
    <property type="match status" value="1"/>
</dbReference>
<dbReference type="PANTHER" id="PTHR43270">
    <property type="entry name" value="BETA-ALA-HIS DIPEPTIDASE"/>
    <property type="match status" value="1"/>
</dbReference>
<protein>
    <submittedName>
        <fullName evidence="4">M20 family dipeptidase</fullName>
    </submittedName>
</protein>
<dbReference type="PANTHER" id="PTHR43270:SF12">
    <property type="entry name" value="SUCCINYL-DIAMINOPIMELATE DESUCCINYLASE"/>
    <property type="match status" value="1"/>
</dbReference>
<dbReference type="Gene3D" id="3.40.630.10">
    <property type="entry name" value="Zn peptidases"/>
    <property type="match status" value="1"/>
</dbReference>
<evidence type="ECO:0000256" key="1">
    <source>
        <dbReference type="ARBA" id="ARBA00022670"/>
    </source>
</evidence>